<dbReference type="Proteomes" id="UP000014680">
    <property type="component" value="Unassembled WGS sequence"/>
</dbReference>
<dbReference type="Gene3D" id="3.40.50.10380">
    <property type="entry name" value="Malic enzyme, N-terminal domain"/>
    <property type="match status" value="1"/>
</dbReference>
<accession>A0A0A1U6F0</accession>
<organism evidence="3 4">
    <name type="scientific">Entamoeba invadens IP1</name>
    <dbReference type="NCBI Taxonomy" id="370355"/>
    <lineage>
        <taxon>Eukaryota</taxon>
        <taxon>Amoebozoa</taxon>
        <taxon>Evosea</taxon>
        <taxon>Archamoebae</taxon>
        <taxon>Mastigamoebida</taxon>
        <taxon>Entamoebidae</taxon>
        <taxon>Entamoeba</taxon>
    </lineage>
</organism>
<dbReference type="InterPro" id="IPR036291">
    <property type="entry name" value="NAD(P)-bd_dom_sf"/>
</dbReference>
<dbReference type="SMART" id="SM01274">
    <property type="entry name" value="malic"/>
    <property type="match status" value="1"/>
</dbReference>
<keyword evidence="1 3" id="KW-0560">Oxidoreductase</keyword>
<dbReference type="PANTHER" id="PTHR43237:SF4">
    <property type="entry name" value="NADP-DEPENDENT MALIC ENZYME"/>
    <property type="match status" value="1"/>
</dbReference>
<reference evidence="3 4" key="1">
    <citation type="submission" date="2012-10" db="EMBL/GenBank/DDBJ databases">
        <authorList>
            <person name="Zafar N."/>
            <person name="Inman J."/>
            <person name="Hall N."/>
            <person name="Lorenzi H."/>
            <person name="Caler E."/>
        </authorList>
    </citation>
    <scope>NUCLEOTIDE SEQUENCE [LARGE SCALE GENOMIC DNA]</scope>
    <source>
        <strain evidence="3 4">IP1</strain>
    </source>
</reference>
<dbReference type="EMBL" id="KB206538">
    <property type="protein sequence ID" value="ELP89972.1"/>
    <property type="molecule type" value="Genomic_DNA"/>
</dbReference>
<sequence length="163" mass="17498">MRGNFVGVVSDSTRVLGDGDVTPAGGLGVMEGKALLMKYLGGIDAVPICIDSKVAGKTDVDMIMNTSQPNCYRVLDVLRETCDIPVCYNNQQGTASVTLAGLFNALELVHKRLEDIEMVFISAGSANATCLQLMVNTCADPKKIVMFDINGSLRCGRDNIENY</sequence>
<feature type="domain" description="Malic enzyme N-terminal" evidence="2">
    <location>
        <begin position="1"/>
        <end position="79"/>
    </location>
</feature>
<dbReference type="InterPro" id="IPR012302">
    <property type="entry name" value="Malic_NAD-bd"/>
</dbReference>
<dbReference type="InterPro" id="IPR037062">
    <property type="entry name" value="Malic_N_dom_sf"/>
</dbReference>
<dbReference type="InterPro" id="IPR012301">
    <property type="entry name" value="Malic_N_dom"/>
</dbReference>
<dbReference type="GO" id="GO:0051287">
    <property type="term" value="F:NAD binding"/>
    <property type="evidence" value="ECO:0007669"/>
    <property type="project" value="InterPro"/>
</dbReference>
<keyword evidence="4" id="KW-1185">Reference proteome</keyword>
<dbReference type="AlphaFoldDB" id="A0A0A1U6F0"/>
<dbReference type="SUPFAM" id="SSF53223">
    <property type="entry name" value="Aminoacid dehydrogenase-like, N-terminal domain"/>
    <property type="match status" value="1"/>
</dbReference>
<dbReference type="PANTHER" id="PTHR43237">
    <property type="entry name" value="NADP-DEPENDENT MALIC ENZYME"/>
    <property type="match status" value="1"/>
</dbReference>
<name>A0A0A1U6F0_ENTIV</name>
<dbReference type="SUPFAM" id="SSF51735">
    <property type="entry name" value="NAD(P)-binding Rossmann-fold domains"/>
    <property type="match status" value="1"/>
</dbReference>
<evidence type="ECO:0000313" key="4">
    <source>
        <dbReference type="Proteomes" id="UP000014680"/>
    </source>
</evidence>
<dbReference type="InterPro" id="IPR046346">
    <property type="entry name" value="Aminoacid_DH-like_N_sf"/>
</dbReference>
<evidence type="ECO:0000256" key="1">
    <source>
        <dbReference type="ARBA" id="ARBA00023002"/>
    </source>
</evidence>
<dbReference type="RefSeq" id="XP_004256743.1">
    <property type="nucleotide sequence ID" value="XM_004256695.1"/>
</dbReference>
<protein>
    <submittedName>
        <fullName evidence="3">Malic enzyme, putative</fullName>
        <ecNumber evidence="3">1.1.1.38</ecNumber>
    </submittedName>
</protein>
<dbReference type="GO" id="GO:0004470">
    <property type="term" value="F:malic enzyme activity"/>
    <property type="evidence" value="ECO:0007669"/>
    <property type="project" value="InterPro"/>
</dbReference>
<dbReference type="Pfam" id="PF00390">
    <property type="entry name" value="malic"/>
    <property type="match status" value="1"/>
</dbReference>
<dbReference type="Pfam" id="PF03949">
    <property type="entry name" value="Malic_M"/>
    <property type="match status" value="1"/>
</dbReference>
<proteinExistence type="predicted"/>
<evidence type="ECO:0000313" key="3">
    <source>
        <dbReference type="EMBL" id="ELP89972.1"/>
    </source>
</evidence>
<evidence type="ECO:0000259" key="2">
    <source>
        <dbReference type="SMART" id="SM01274"/>
    </source>
</evidence>
<dbReference type="Gene3D" id="3.40.50.720">
    <property type="entry name" value="NAD(P)-binding Rossmann-like Domain"/>
    <property type="match status" value="1"/>
</dbReference>
<dbReference type="KEGG" id="eiv:EIN_302010"/>
<dbReference type="GeneID" id="14888936"/>
<dbReference type="OrthoDB" id="25140at2759"/>
<dbReference type="VEuPathDB" id="AmoebaDB:EIN_302010"/>
<gene>
    <name evidence="3" type="ORF">EIN_302010</name>
</gene>
<dbReference type="InterPro" id="IPR051674">
    <property type="entry name" value="Malate_Decarboxylase"/>
</dbReference>
<dbReference type="EC" id="1.1.1.38" evidence="3"/>
<dbReference type="GO" id="GO:0016616">
    <property type="term" value="F:oxidoreductase activity, acting on the CH-OH group of donors, NAD or NADP as acceptor"/>
    <property type="evidence" value="ECO:0007669"/>
    <property type="project" value="InterPro"/>
</dbReference>